<dbReference type="InterPro" id="IPR010281">
    <property type="entry name" value="DUF885"/>
</dbReference>
<dbReference type="Pfam" id="PF05960">
    <property type="entry name" value="DUF885"/>
    <property type="match status" value="1"/>
</dbReference>
<accession>A0A6C0BVF9</accession>
<dbReference type="EMBL" id="MN739246">
    <property type="protein sequence ID" value="QHS95243.1"/>
    <property type="molecule type" value="Genomic_DNA"/>
</dbReference>
<proteinExistence type="predicted"/>
<name>A0A6C0BVF9_9ZZZZ</name>
<evidence type="ECO:0000313" key="1">
    <source>
        <dbReference type="EMBL" id="QHS95243.1"/>
    </source>
</evidence>
<dbReference type="AlphaFoldDB" id="A0A6C0BVF9"/>
<dbReference type="PANTHER" id="PTHR33361:SF2">
    <property type="entry name" value="DUF885 DOMAIN-CONTAINING PROTEIN"/>
    <property type="match status" value="1"/>
</dbReference>
<protein>
    <recommendedName>
        <fullName evidence="2">DUF885 domain-containing protein</fullName>
    </recommendedName>
</protein>
<sequence length="537" mass="64720">MELYDKYIHELILLNPTMNDFIKDDQYNHLRGHMSNYLSKDYKNKEIKLNKKYLNLVEKKNNLNLYERLMKRDLKDYFKTLYFKDEYFPLSHLNNIFIDFITVINSKDNGYEFNDIQSYKDFISRMKKCKSICNDMISNMKKGIKNKMTIEKIIVQSIITQLQEVLINNNYENEFNHYRKIPSKIKKEFLDSIQSNIISSIQKILNFLIDEYIEHCNCNIGLSSCKTGKKFYRDIVDSYIKNNTPEKIHNLGLKEISIVIKKIIDLQKKRKFKGEYNEFIIHMKNNPSSKMKDKTQILNEIKKLRESQIKEVFSKYFDDKITKKDYYTIKCVPKEDKYYSAYYQLPELNSNKNGTYYINALNPSIINKHELPVLTLHEGIPGHHYELKKNLEKERPLYHKLSDFTCYSEGWGLYCESLLKPKNDYEYFWQLIYNLHRCVRLVVDTGIHYYGWSYEKTFLYMKKYLPLDDQVIKNEIYRYICDPGQAITYKVGELFILELRNKYFKKYGENYKEFHKLFLKIGPLPLDLFEEEFNNYL</sequence>
<dbReference type="PANTHER" id="PTHR33361">
    <property type="entry name" value="GLR0591 PROTEIN"/>
    <property type="match status" value="1"/>
</dbReference>
<organism evidence="1">
    <name type="scientific">viral metagenome</name>
    <dbReference type="NCBI Taxonomy" id="1070528"/>
    <lineage>
        <taxon>unclassified sequences</taxon>
        <taxon>metagenomes</taxon>
        <taxon>organismal metagenomes</taxon>
    </lineage>
</organism>
<evidence type="ECO:0008006" key="2">
    <source>
        <dbReference type="Google" id="ProtNLM"/>
    </source>
</evidence>
<reference evidence="1" key="1">
    <citation type="journal article" date="2020" name="Nature">
        <title>Giant virus diversity and host interactions through global metagenomics.</title>
        <authorList>
            <person name="Schulz F."/>
            <person name="Roux S."/>
            <person name="Paez-Espino D."/>
            <person name="Jungbluth S."/>
            <person name="Walsh D.A."/>
            <person name="Denef V.J."/>
            <person name="McMahon K.D."/>
            <person name="Konstantinidis K.T."/>
            <person name="Eloe-Fadrosh E.A."/>
            <person name="Kyrpides N.C."/>
            <person name="Woyke T."/>
        </authorList>
    </citation>
    <scope>NUCLEOTIDE SEQUENCE</scope>
    <source>
        <strain evidence="1">GVMAG-M-3300018428-35</strain>
    </source>
</reference>